<sequence length="239" mass="26930">MARTKSKDGGRKKGPSRMDASASRANHLRPSLPDSNDPLEDNIYAHVLMPDGYVFVPKGDSYITLHCRRKTKESHQVVYVIYDKSGKRIQGIRVPAGIHANVVELSKLTIDSRARTVQARDAKYLSHGRKLLRLHFPLMPEESLEVILNHSFLKGSGRVGRTATTTDERKVTLAVDAHIRHKHTSYENLLSSGVERDKARETVWPTVQAIRNTWQEKCTDLKSHIPVGHCCQPEVIVLD</sequence>
<evidence type="ECO:0000259" key="2">
    <source>
        <dbReference type="Pfam" id="PF10056"/>
    </source>
</evidence>
<name>A0A9W9UE28_9EURO</name>
<comment type="caution">
    <text evidence="3">The sequence shown here is derived from an EMBL/GenBank/DDBJ whole genome shotgun (WGS) entry which is preliminary data.</text>
</comment>
<proteinExistence type="predicted"/>
<evidence type="ECO:0000256" key="1">
    <source>
        <dbReference type="SAM" id="MobiDB-lite"/>
    </source>
</evidence>
<feature type="region of interest" description="Disordered" evidence="1">
    <location>
        <begin position="1"/>
        <end position="37"/>
    </location>
</feature>
<reference evidence="3" key="1">
    <citation type="submission" date="2022-12" db="EMBL/GenBank/DDBJ databases">
        <authorList>
            <person name="Petersen C."/>
        </authorList>
    </citation>
    <scope>NUCLEOTIDE SEQUENCE</scope>
    <source>
        <strain evidence="3">IBT 21472</strain>
    </source>
</reference>
<dbReference type="Pfam" id="PF10056">
    <property type="entry name" value="DUF2293"/>
    <property type="match status" value="1"/>
</dbReference>
<dbReference type="PANTHER" id="PTHR38113">
    <property type="match status" value="1"/>
</dbReference>
<dbReference type="AlphaFoldDB" id="A0A9W9UE28"/>
<feature type="domain" description="DUF2293" evidence="2">
    <location>
        <begin position="132"/>
        <end position="215"/>
    </location>
</feature>
<protein>
    <recommendedName>
        <fullName evidence="2">DUF2293 domain-containing protein</fullName>
    </recommendedName>
</protein>
<dbReference type="EMBL" id="JAPZBO010000001">
    <property type="protein sequence ID" value="KAJ5331954.1"/>
    <property type="molecule type" value="Genomic_DNA"/>
</dbReference>
<evidence type="ECO:0000313" key="3">
    <source>
        <dbReference type="EMBL" id="KAJ5331954.1"/>
    </source>
</evidence>
<keyword evidence="4" id="KW-1185">Reference proteome</keyword>
<feature type="compositionally biased region" description="Basic and acidic residues" evidence="1">
    <location>
        <begin position="1"/>
        <end position="11"/>
    </location>
</feature>
<dbReference type="PANTHER" id="PTHR38113:SF2">
    <property type="entry name" value="DUF2293 DOMAIN-CONTAINING PROTEIN"/>
    <property type="match status" value="1"/>
</dbReference>
<reference evidence="3" key="2">
    <citation type="journal article" date="2023" name="IMA Fungus">
        <title>Comparative genomic study of the Penicillium genus elucidates a diverse pangenome and 15 lateral gene transfer events.</title>
        <authorList>
            <person name="Petersen C."/>
            <person name="Sorensen T."/>
            <person name="Nielsen M.R."/>
            <person name="Sondergaard T.E."/>
            <person name="Sorensen J.L."/>
            <person name="Fitzpatrick D.A."/>
            <person name="Frisvad J.C."/>
            <person name="Nielsen K.L."/>
        </authorList>
    </citation>
    <scope>NUCLEOTIDE SEQUENCE</scope>
    <source>
        <strain evidence="3">IBT 21472</strain>
    </source>
</reference>
<organism evidence="3 4">
    <name type="scientific">Penicillium atrosanguineum</name>
    <dbReference type="NCBI Taxonomy" id="1132637"/>
    <lineage>
        <taxon>Eukaryota</taxon>
        <taxon>Fungi</taxon>
        <taxon>Dikarya</taxon>
        <taxon>Ascomycota</taxon>
        <taxon>Pezizomycotina</taxon>
        <taxon>Eurotiomycetes</taxon>
        <taxon>Eurotiomycetidae</taxon>
        <taxon>Eurotiales</taxon>
        <taxon>Aspergillaceae</taxon>
        <taxon>Penicillium</taxon>
    </lineage>
</organism>
<gene>
    <name evidence="3" type="ORF">N7476_001737</name>
</gene>
<evidence type="ECO:0000313" key="4">
    <source>
        <dbReference type="Proteomes" id="UP001147746"/>
    </source>
</evidence>
<accession>A0A9W9UE28</accession>
<dbReference type="InterPro" id="IPR018744">
    <property type="entry name" value="DUF2293"/>
</dbReference>
<dbReference type="Proteomes" id="UP001147746">
    <property type="component" value="Unassembled WGS sequence"/>
</dbReference>